<evidence type="ECO:0000313" key="4">
    <source>
        <dbReference type="Proteomes" id="UP000663829"/>
    </source>
</evidence>
<feature type="domain" description="Limiting CO2-inducible protein B/C beta carbonyic anhydrase" evidence="1">
    <location>
        <begin position="40"/>
        <end position="251"/>
    </location>
</feature>
<name>A0A816CPS2_9BILA</name>
<dbReference type="InterPro" id="IPR040703">
    <property type="entry name" value="LCIB/C_CA"/>
</dbReference>
<proteinExistence type="predicted"/>
<accession>A0A816CPS2</accession>
<dbReference type="Pfam" id="PF18599">
    <property type="entry name" value="LCIB_C_CA"/>
    <property type="match status" value="1"/>
</dbReference>
<evidence type="ECO:0000313" key="2">
    <source>
        <dbReference type="EMBL" id="CAF1623083.1"/>
    </source>
</evidence>
<dbReference type="OrthoDB" id="9973131at2759"/>
<evidence type="ECO:0000259" key="1">
    <source>
        <dbReference type="Pfam" id="PF18599"/>
    </source>
</evidence>
<dbReference type="AlphaFoldDB" id="A0A816CPS2"/>
<evidence type="ECO:0000313" key="3">
    <source>
        <dbReference type="EMBL" id="CAF4514779.1"/>
    </source>
</evidence>
<dbReference type="EMBL" id="CAJOBC010108552">
    <property type="protein sequence ID" value="CAF4514779.1"/>
    <property type="molecule type" value="Genomic_DNA"/>
</dbReference>
<organism evidence="2 4">
    <name type="scientific">Didymodactylos carnosus</name>
    <dbReference type="NCBI Taxonomy" id="1234261"/>
    <lineage>
        <taxon>Eukaryota</taxon>
        <taxon>Metazoa</taxon>
        <taxon>Spiralia</taxon>
        <taxon>Gnathifera</taxon>
        <taxon>Rotifera</taxon>
        <taxon>Eurotatoria</taxon>
        <taxon>Bdelloidea</taxon>
        <taxon>Philodinida</taxon>
        <taxon>Philodinidae</taxon>
        <taxon>Didymodactylos</taxon>
    </lineage>
</organism>
<protein>
    <recommendedName>
        <fullName evidence="1">Limiting CO2-inducible protein B/C beta carbonyic anhydrase domain-containing protein</fullName>
    </recommendedName>
</protein>
<sequence>MNQSTTASETLCFQCNLNKTSNGDEHSSFINTIKIHYPNAMLIDDFVFKTKELLIPRAFYPRVNTMCCVSLCRDEITSPFKNVIESIYGSAFSCGSLGGMLLCGRTGFSAAHSHVPIDDACLIYYCFTHIAINENGQIGSVLRNKTGMKQESSACGALVAFTRELKSGIRQPIHIDENDVEMTFLKKQLLNTLPTLAKQQTTLLEVTHTAYLTITSDLENHVIDDSKNHEKRQYALFTGVQIHGPNGHDYVWLGKSSFVKHGKLENFPFDNVNHK</sequence>
<dbReference type="Proteomes" id="UP000663829">
    <property type="component" value="Unassembled WGS sequence"/>
</dbReference>
<dbReference type="EMBL" id="CAJNOQ010041259">
    <property type="protein sequence ID" value="CAF1623083.1"/>
    <property type="molecule type" value="Genomic_DNA"/>
</dbReference>
<dbReference type="PANTHER" id="PTHR38016">
    <property type="entry name" value="UNNAMED PRODUCT"/>
    <property type="match status" value="1"/>
</dbReference>
<gene>
    <name evidence="2" type="ORF">GPM918_LOCUS43851</name>
    <name evidence="3" type="ORF">SRO942_LOCUS45482</name>
</gene>
<dbReference type="Proteomes" id="UP000681722">
    <property type="component" value="Unassembled WGS sequence"/>
</dbReference>
<dbReference type="PANTHER" id="PTHR38016:SF1">
    <property type="entry name" value="LIMITING CO2-INDUCIBLE PROTEIN B_C BETA CARBONYIC ANHYDRASE DOMAIN-CONTAINING PROTEIN"/>
    <property type="match status" value="1"/>
</dbReference>
<keyword evidence="4" id="KW-1185">Reference proteome</keyword>
<reference evidence="2" key="1">
    <citation type="submission" date="2021-02" db="EMBL/GenBank/DDBJ databases">
        <authorList>
            <person name="Nowell W R."/>
        </authorList>
    </citation>
    <scope>NUCLEOTIDE SEQUENCE</scope>
</reference>
<comment type="caution">
    <text evidence="2">The sequence shown here is derived from an EMBL/GenBank/DDBJ whole genome shotgun (WGS) entry which is preliminary data.</text>
</comment>